<comment type="caution">
    <text evidence="2">The sequence shown here is derived from an EMBL/GenBank/DDBJ whole genome shotgun (WGS) entry which is preliminary data.</text>
</comment>
<proteinExistence type="predicted"/>
<reference evidence="2" key="1">
    <citation type="submission" date="2020-10" db="EMBL/GenBank/DDBJ databases">
        <title>Phylogeny of dyella-like bacteria.</title>
        <authorList>
            <person name="Fu J."/>
        </authorList>
    </citation>
    <scope>NUCLEOTIDE SEQUENCE</scope>
    <source>
        <strain evidence="2">DHON07</strain>
    </source>
</reference>
<feature type="signal peptide" evidence="1">
    <location>
        <begin position="1"/>
        <end position="25"/>
    </location>
</feature>
<keyword evidence="3" id="KW-1185">Reference proteome</keyword>
<protein>
    <recommendedName>
        <fullName evidence="4">SH3 domain-containing protein</fullName>
    </recommendedName>
</protein>
<organism evidence="2 3">
    <name type="scientific">Dyella mobilis</name>
    <dbReference type="NCBI Taxonomy" id="1849582"/>
    <lineage>
        <taxon>Bacteria</taxon>
        <taxon>Pseudomonadati</taxon>
        <taxon>Pseudomonadota</taxon>
        <taxon>Gammaproteobacteria</taxon>
        <taxon>Lysobacterales</taxon>
        <taxon>Rhodanobacteraceae</taxon>
        <taxon>Dyella</taxon>
    </lineage>
</organism>
<name>A0ABS2KEN5_9GAMM</name>
<gene>
    <name evidence="2" type="ORF">ISS99_08850</name>
</gene>
<evidence type="ECO:0000256" key="1">
    <source>
        <dbReference type="SAM" id="SignalP"/>
    </source>
</evidence>
<accession>A0ABS2KEN5</accession>
<feature type="chain" id="PRO_5047014932" description="SH3 domain-containing protein" evidence="1">
    <location>
        <begin position="26"/>
        <end position="481"/>
    </location>
</feature>
<dbReference type="RefSeq" id="WP_204631247.1">
    <property type="nucleotide sequence ID" value="NZ_BSOC01000003.1"/>
</dbReference>
<dbReference type="Proteomes" id="UP001430193">
    <property type="component" value="Unassembled WGS sequence"/>
</dbReference>
<sequence length="481" mass="51223">MAWMVRLAVVLLLIVSGALPRVVLAADSNDCASQSQFAPPGTLHITKAKIAGAATERVSLYGQVPAAGADNTTSGYVLGGDAVDHVYDCGDYAYVRFHGKTRTTTGWVSRNRVTLLGTPYVPLPEGAEALCAGVQDAVNAKHAAGWTNLDVLPSSQIPEGGFNVDADPELSQGNGTVPSFTPFDIGNRHVAAIDYSDGGTCPSESIYIWSGDLKRRLSPADVVSRDPVRLHYGGEDWAMDLGEHIVSIKGRPMMLSSGTGGDFELSAIDETGDMQLVCHGRDVALRKQTVISGSDTALCDAVAAHSLKPIAMQAVTPANGKALLRTDQIKDVPGHFTLSQTGMADLDNSGTKRPVGIVTHQWDFGGGCGSDATLQLPVLLDQAGRADPSGKTFQADYKSLLGEPGDIQWGSRTRSIRLIEFQGATYVEVVNLDLTDAKNVADAPVESVWKLTRTDAKQMCTLQTHHYVVSTPSNQEKELSY</sequence>
<evidence type="ECO:0000313" key="2">
    <source>
        <dbReference type="EMBL" id="MBM7129631.1"/>
    </source>
</evidence>
<evidence type="ECO:0000313" key="3">
    <source>
        <dbReference type="Proteomes" id="UP001430193"/>
    </source>
</evidence>
<keyword evidence="1" id="KW-0732">Signal</keyword>
<dbReference type="EMBL" id="JADIKF010000038">
    <property type="protein sequence ID" value="MBM7129631.1"/>
    <property type="molecule type" value="Genomic_DNA"/>
</dbReference>
<evidence type="ECO:0008006" key="4">
    <source>
        <dbReference type="Google" id="ProtNLM"/>
    </source>
</evidence>